<dbReference type="PANTHER" id="PTHR35176:SF2">
    <property type="entry name" value="F420H(2)-DEPENDENT REDUCTASE RV1155"/>
    <property type="match status" value="1"/>
</dbReference>
<dbReference type="RefSeq" id="WP_180892696.1">
    <property type="nucleotide sequence ID" value="NZ_JACCKD010000003.1"/>
</dbReference>
<proteinExistence type="predicted"/>
<comment type="caution">
    <text evidence="3">The sequence shown here is derived from an EMBL/GenBank/DDBJ whole genome shotgun (WGS) entry which is preliminary data.</text>
</comment>
<dbReference type="NCBIfam" id="TIGR03618">
    <property type="entry name" value="Rv1155_F420"/>
    <property type="match status" value="1"/>
</dbReference>
<dbReference type="PANTHER" id="PTHR35176">
    <property type="entry name" value="HEME OXYGENASE HI_0854-RELATED"/>
    <property type="match status" value="1"/>
</dbReference>
<dbReference type="Gene3D" id="2.30.110.10">
    <property type="entry name" value="Electron Transport, Fmn-binding Protein, Chain A"/>
    <property type="match status" value="1"/>
</dbReference>
<feature type="domain" description="Pyridoxamine 5'-phosphate oxidase N-terminal" evidence="2">
    <location>
        <begin position="7"/>
        <end position="128"/>
    </location>
</feature>
<gene>
    <name evidence="3" type="ORF">H0B56_09965</name>
</gene>
<reference evidence="3 4" key="1">
    <citation type="submission" date="2020-07" db="EMBL/GenBank/DDBJ databases">
        <title>Genome of Haloechinothrix sp.</title>
        <authorList>
            <person name="Tang S.-K."/>
            <person name="Yang L."/>
            <person name="Zhu W.-Y."/>
        </authorList>
    </citation>
    <scope>NUCLEOTIDE SEQUENCE [LARGE SCALE GENOMIC DNA]</scope>
    <source>
        <strain evidence="3 4">YIM 98757</strain>
    </source>
</reference>
<dbReference type="InterPro" id="IPR012349">
    <property type="entry name" value="Split_barrel_FMN-bd"/>
</dbReference>
<dbReference type="Proteomes" id="UP000582974">
    <property type="component" value="Unassembled WGS sequence"/>
</dbReference>
<dbReference type="GO" id="GO:0016627">
    <property type="term" value="F:oxidoreductase activity, acting on the CH-CH group of donors"/>
    <property type="evidence" value="ECO:0007669"/>
    <property type="project" value="TreeGrafter"/>
</dbReference>
<accession>A0A837ZZ27</accession>
<sequence length="136" mass="15429">MEVSDAVEVLREKSRAVLATMRADGTPQMSPVLATVDDAGAVLISTREHAYKVRNLRRDPRAWLCVLPEGFFGDWVQVEGTARITQLPEAMDGLIEYYRRLSGEHPDWEEYRRAMRQEERVLVTLAITRAGPDRSG</sequence>
<dbReference type="GO" id="GO:0070967">
    <property type="term" value="F:coenzyme F420 binding"/>
    <property type="evidence" value="ECO:0007669"/>
    <property type="project" value="TreeGrafter"/>
</dbReference>
<dbReference type="GO" id="GO:0005829">
    <property type="term" value="C:cytosol"/>
    <property type="evidence" value="ECO:0007669"/>
    <property type="project" value="TreeGrafter"/>
</dbReference>
<organism evidence="3 4">
    <name type="scientific">Haloechinothrix aidingensis</name>
    <dbReference type="NCBI Taxonomy" id="2752311"/>
    <lineage>
        <taxon>Bacteria</taxon>
        <taxon>Bacillati</taxon>
        <taxon>Actinomycetota</taxon>
        <taxon>Actinomycetes</taxon>
        <taxon>Pseudonocardiales</taxon>
        <taxon>Pseudonocardiaceae</taxon>
        <taxon>Haloechinothrix</taxon>
    </lineage>
</organism>
<dbReference type="EMBL" id="JACCKD010000003">
    <property type="protein sequence ID" value="MBA0125866.1"/>
    <property type="molecule type" value="Genomic_DNA"/>
</dbReference>
<dbReference type="AlphaFoldDB" id="A0A837ZZ27"/>
<evidence type="ECO:0000256" key="1">
    <source>
        <dbReference type="ARBA" id="ARBA00023002"/>
    </source>
</evidence>
<dbReference type="InterPro" id="IPR052019">
    <property type="entry name" value="F420H2_bilvrd_red/Heme_oxyg"/>
</dbReference>
<evidence type="ECO:0000313" key="4">
    <source>
        <dbReference type="Proteomes" id="UP000582974"/>
    </source>
</evidence>
<protein>
    <submittedName>
        <fullName evidence="3">PPOX class F420-dependent oxidoreductase</fullName>
    </submittedName>
</protein>
<keyword evidence="4" id="KW-1185">Reference proteome</keyword>
<name>A0A837ZZ27_9PSEU</name>
<dbReference type="Pfam" id="PF01243">
    <property type="entry name" value="PNPOx_N"/>
    <property type="match status" value="1"/>
</dbReference>
<dbReference type="InterPro" id="IPR011576">
    <property type="entry name" value="Pyridox_Oxase_N"/>
</dbReference>
<dbReference type="SUPFAM" id="SSF50475">
    <property type="entry name" value="FMN-binding split barrel"/>
    <property type="match status" value="1"/>
</dbReference>
<evidence type="ECO:0000259" key="2">
    <source>
        <dbReference type="Pfam" id="PF01243"/>
    </source>
</evidence>
<keyword evidence="1" id="KW-0560">Oxidoreductase</keyword>
<evidence type="ECO:0000313" key="3">
    <source>
        <dbReference type="EMBL" id="MBA0125866.1"/>
    </source>
</evidence>
<dbReference type="InterPro" id="IPR019920">
    <property type="entry name" value="F420-binding_dom_put"/>
</dbReference>